<proteinExistence type="predicted"/>
<gene>
    <name evidence="1" type="ORF">PSANT_05947</name>
</gene>
<dbReference type="Proteomes" id="UP000325008">
    <property type="component" value="Unassembled WGS sequence"/>
</dbReference>
<organism evidence="1 2">
    <name type="scientific">Pseudozyma antarctica</name>
    <name type="common">Yeast</name>
    <name type="synonym">Candida antarctica</name>
    <dbReference type="NCBI Taxonomy" id="84753"/>
    <lineage>
        <taxon>Eukaryota</taxon>
        <taxon>Fungi</taxon>
        <taxon>Dikarya</taxon>
        <taxon>Basidiomycota</taxon>
        <taxon>Ustilaginomycotina</taxon>
        <taxon>Ustilaginomycetes</taxon>
        <taxon>Ustilaginales</taxon>
        <taxon>Ustilaginaceae</taxon>
        <taxon>Moesziomyces</taxon>
    </lineage>
</organism>
<keyword evidence="2" id="KW-1185">Reference proteome</keyword>
<protein>
    <submittedName>
        <fullName evidence="1">Uncharacterized protein</fullName>
    </submittedName>
</protein>
<reference evidence="1" key="1">
    <citation type="submission" date="2018-03" db="EMBL/GenBank/DDBJ databases">
        <authorList>
            <person name="Guldener U."/>
        </authorList>
    </citation>
    <scope>NUCLEOTIDE SEQUENCE [LARGE SCALE GENOMIC DNA]</scope>
    <source>
        <strain evidence="1">ATCC34888</strain>
    </source>
</reference>
<dbReference type="AlphaFoldDB" id="A0A5C3FUZ4"/>
<dbReference type="EMBL" id="OOIQ01000018">
    <property type="protein sequence ID" value="SPO48258.1"/>
    <property type="molecule type" value="Genomic_DNA"/>
</dbReference>
<comment type="caution">
    <text evidence="1">The sequence shown here is derived from an EMBL/GenBank/DDBJ whole genome shotgun (WGS) entry which is preliminary data.</text>
</comment>
<evidence type="ECO:0000313" key="2">
    <source>
        <dbReference type="Proteomes" id="UP000325008"/>
    </source>
</evidence>
<sequence length="159" mass="17379">MPHGTRRIRETPALPAYLCSRWLTLRACLRQLEVLTAASIEQQHADSAVSRASWKLVHTRLILARGGHSEGEPNAFAAARNDRPAERQFVHILSLGGTQHIRMLSNRFNPTIRCATDADATAAVFPAEFVDHGAWTPAAANGIWTERFAGTALRAVAAC</sequence>
<name>A0A5C3FUZ4_PSEA2</name>
<evidence type="ECO:0000313" key="1">
    <source>
        <dbReference type="EMBL" id="SPO48258.1"/>
    </source>
</evidence>
<accession>A0A5C3FUZ4</accession>
<dbReference type="OrthoDB" id="10551132at2759"/>